<keyword evidence="2" id="KW-0472">Membrane</keyword>
<feature type="transmembrane region" description="Helical" evidence="2">
    <location>
        <begin position="12"/>
        <end position="34"/>
    </location>
</feature>
<protein>
    <submittedName>
        <fullName evidence="3">Uncharacterized protein</fullName>
    </submittedName>
</protein>
<accession>A0AAV0Z0K5</accession>
<feature type="compositionally biased region" description="Basic and acidic residues" evidence="1">
    <location>
        <begin position="110"/>
        <end position="126"/>
    </location>
</feature>
<dbReference type="AlphaFoldDB" id="A0AAV0Z0K5"/>
<feature type="region of interest" description="Disordered" evidence="1">
    <location>
        <begin position="98"/>
        <end position="150"/>
    </location>
</feature>
<dbReference type="Proteomes" id="UP001157006">
    <property type="component" value="Chromosome 1L"/>
</dbReference>
<organism evidence="3 4">
    <name type="scientific">Vicia faba</name>
    <name type="common">Broad bean</name>
    <name type="synonym">Faba vulgaris</name>
    <dbReference type="NCBI Taxonomy" id="3906"/>
    <lineage>
        <taxon>Eukaryota</taxon>
        <taxon>Viridiplantae</taxon>
        <taxon>Streptophyta</taxon>
        <taxon>Embryophyta</taxon>
        <taxon>Tracheophyta</taxon>
        <taxon>Spermatophyta</taxon>
        <taxon>Magnoliopsida</taxon>
        <taxon>eudicotyledons</taxon>
        <taxon>Gunneridae</taxon>
        <taxon>Pentapetalae</taxon>
        <taxon>rosids</taxon>
        <taxon>fabids</taxon>
        <taxon>Fabales</taxon>
        <taxon>Fabaceae</taxon>
        <taxon>Papilionoideae</taxon>
        <taxon>50 kb inversion clade</taxon>
        <taxon>NPAAA clade</taxon>
        <taxon>Hologalegina</taxon>
        <taxon>IRL clade</taxon>
        <taxon>Fabeae</taxon>
        <taxon>Vicia</taxon>
    </lineage>
</organism>
<evidence type="ECO:0000256" key="2">
    <source>
        <dbReference type="SAM" id="Phobius"/>
    </source>
</evidence>
<name>A0AAV0Z0K5_VICFA</name>
<evidence type="ECO:0000313" key="3">
    <source>
        <dbReference type="EMBL" id="CAI8590277.1"/>
    </source>
</evidence>
<keyword evidence="2" id="KW-0812">Transmembrane</keyword>
<sequence>MSLSLHPSKHWGYNIPLWAQVVVYPILFVLALLYQGNSYKTTLPNKERDTKLGNEALKLQPLHLDDNLLHLIFALASSNITIYKVFFIQFSSHKSLMNKNGENGDSSGGIDKKRENELGGKKENQRKNFISKNFDIKSSTKAKTKKTDSH</sequence>
<evidence type="ECO:0000313" key="4">
    <source>
        <dbReference type="Proteomes" id="UP001157006"/>
    </source>
</evidence>
<keyword evidence="2" id="KW-1133">Transmembrane helix</keyword>
<gene>
    <name evidence="3" type="ORF">VFH_I434120</name>
</gene>
<feature type="transmembrane region" description="Helical" evidence="2">
    <location>
        <begin position="68"/>
        <end position="87"/>
    </location>
</feature>
<keyword evidence="4" id="KW-1185">Reference proteome</keyword>
<evidence type="ECO:0000256" key="1">
    <source>
        <dbReference type="SAM" id="MobiDB-lite"/>
    </source>
</evidence>
<dbReference type="EMBL" id="OX451736">
    <property type="protein sequence ID" value="CAI8590277.1"/>
    <property type="molecule type" value="Genomic_DNA"/>
</dbReference>
<reference evidence="3 4" key="1">
    <citation type="submission" date="2023-01" db="EMBL/GenBank/DDBJ databases">
        <authorList>
            <person name="Kreplak J."/>
        </authorList>
    </citation>
    <scope>NUCLEOTIDE SEQUENCE [LARGE SCALE GENOMIC DNA]</scope>
</reference>
<proteinExistence type="predicted"/>